<sequence length="95" mass="11385">MLSNPLWKVYVLTLLEFTPWRALVSHIKHRMRDFSMKLQKKIYFRIPAERNSFWPCVTPMILPEFIPIALHTFSLLFDALILFLLNESLRTMISF</sequence>
<evidence type="ECO:0000313" key="3">
    <source>
        <dbReference type="Proteomes" id="UP000026915"/>
    </source>
</evidence>
<keyword evidence="1" id="KW-0472">Membrane</keyword>
<dbReference type="HOGENOM" id="CLU_2377022_0_0_1"/>
<organism evidence="2 3">
    <name type="scientific">Theobroma cacao</name>
    <name type="common">Cacao</name>
    <name type="synonym">Cocoa</name>
    <dbReference type="NCBI Taxonomy" id="3641"/>
    <lineage>
        <taxon>Eukaryota</taxon>
        <taxon>Viridiplantae</taxon>
        <taxon>Streptophyta</taxon>
        <taxon>Embryophyta</taxon>
        <taxon>Tracheophyta</taxon>
        <taxon>Spermatophyta</taxon>
        <taxon>Magnoliopsida</taxon>
        <taxon>eudicotyledons</taxon>
        <taxon>Gunneridae</taxon>
        <taxon>Pentapetalae</taxon>
        <taxon>rosids</taxon>
        <taxon>malvids</taxon>
        <taxon>Malvales</taxon>
        <taxon>Malvaceae</taxon>
        <taxon>Byttnerioideae</taxon>
        <taxon>Theobroma</taxon>
    </lineage>
</organism>
<dbReference type="Proteomes" id="UP000026915">
    <property type="component" value="Chromosome 8"/>
</dbReference>
<gene>
    <name evidence="2" type="ORF">TCM_034027</name>
</gene>
<accession>A0A061FJU1</accession>
<dbReference type="Gramene" id="EOY14744">
    <property type="protein sequence ID" value="EOY14744"/>
    <property type="gene ID" value="TCM_034027"/>
</dbReference>
<proteinExistence type="predicted"/>
<dbReference type="AlphaFoldDB" id="A0A061FJU1"/>
<name>A0A061FJU1_THECC</name>
<feature type="transmembrane region" description="Helical" evidence="1">
    <location>
        <begin position="65"/>
        <end position="85"/>
    </location>
</feature>
<evidence type="ECO:0000256" key="1">
    <source>
        <dbReference type="SAM" id="Phobius"/>
    </source>
</evidence>
<keyword evidence="1" id="KW-1133">Transmembrane helix</keyword>
<dbReference type="EMBL" id="CM001886">
    <property type="protein sequence ID" value="EOY14744.1"/>
    <property type="molecule type" value="Genomic_DNA"/>
</dbReference>
<keyword evidence="3" id="KW-1185">Reference proteome</keyword>
<protein>
    <submittedName>
        <fullName evidence="2">Uncharacterized protein</fullName>
    </submittedName>
</protein>
<keyword evidence="1" id="KW-0812">Transmembrane</keyword>
<evidence type="ECO:0000313" key="2">
    <source>
        <dbReference type="EMBL" id="EOY14744.1"/>
    </source>
</evidence>
<reference evidence="2 3" key="1">
    <citation type="journal article" date="2013" name="Genome Biol.">
        <title>The genome sequence of the most widely cultivated cacao type and its use to identify candidate genes regulating pod color.</title>
        <authorList>
            <person name="Motamayor J.C."/>
            <person name="Mockaitis K."/>
            <person name="Schmutz J."/>
            <person name="Haiminen N."/>
            <person name="Iii D.L."/>
            <person name="Cornejo O."/>
            <person name="Findley S.D."/>
            <person name="Zheng P."/>
            <person name="Utro F."/>
            <person name="Royaert S."/>
            <person name="Saski C."/>
            <person name="Jenkins J."/>
            <person name="Podicheti R."/>
            <person name="Zhao M."/>
            <person name="Scheffler B.E."/>
            <person name="Stack J.C."/>
            <person name="Feltus F.A."/>
            <person name="Mustiga G.M."/>
            <person name="Amores F."/>
            <person name="Phillips W."/>
            <person name="Marelli J.P."/>
            <person name="May G.D."/>
            <person name="Shapiro H."/>
            <person name="Ma J."/>
            <person name="Bustamante C.D."/>
            <person name="Schnell R.J."/>
            <person name="Main D."/>
            <person name="Gilbert D."/>
            <person name="Parida L."/>
            <person name="Kuhn D.N."/>
        </authorList>
    </citation>
    <scope>NUCLEOTIDE SEQUENCE [LARGE SCALE GENOMIC DNA]</scope>
    <source>
        <strain evidence="3">cv. Matina 1-6</strain>
    </source>
</reference>
<dbReference type="InParanoid" id="A0A061FJU1"/>